<sequence>MPNIKRILPGFREYDDYGMPFNVAFVIPVYNSKYIKQPLTSYSDLARPDLKARVVIPAPTQDTASLYLRGLAEEIGGSITMEPAFQLLTAAKPNIVALAQTNVAEVQIFQSEEARAVSGMVARRNCVPRGFPL</sequence>
<keyword evidence="2" id="KW-1185">Reference proteome</keyword>
<gene>
    <name evidence="1" type="ORF">LMTR13_25700</name>
</gene>
<dbReference type="SUPFAM" id="SSF53850">
    <property type="entry name" value="Periplasmic binding protein-like II"/>
    <property type="match status" value="1"/>
</dbReference>
<proteinExistence type="predicted"/>
<dbReference type="EMBL" id="CP016428">
    <property type="protein sequence ID" value="ANW03039.1"/>
    <property type="molecule type" value="Genomic_DNA"/>
</dbReference>
<dbReference type="Proteomes" id="UP000092839">
    <property type="component" value="Chromosome"/>
</dbReference>
<dbReference type="Gene3D" id="3.40.190.10">
    <property type="entry name" value="Periplasmic binding protein-like II"/>
    <property type="match status" value="2"/>
</dbReference>
<dbReference type="STRING" id="1274631.LMTR13_25700"/>
<accession>A0A1B1UJS4</accession>
<name>A0A1B1UJS4_9BRAD</name>
<evidence type="ECO:0000313" key="1">
    <source>
        <dbReference type="EMBL" id="ANW03039.1"/>
    </source>
</evidence>
<dbReference type="KEGG" id="bic:LMTR13_25700"/>
<organism evidence="1 2">
    <name type="scientific">Bradyrhizobium icense</name>
    <dbReference type="NCBI Taxonomy" id="1274631"/>
    <lineage>
        <taxon>Bacteria</taxon>
        <taxon>Pseudomonadati</taxon>
        <taxon>Pseudomonadota</taxon>
        <taxon>Alphaproteobacteria</taxon>
        <taxon>Hyphomicrobiales</taxon>
        <taxon>Nitrobacteraceae</taxon>
        <taxon>Bradyrhizobium</taxon>
    </lineage>
</organism>
<protein>
    <recommendedName>
        <fullName evidence="3">ABC transporter substrate-binding protein</fullName>
    </recommendedName>
</protein>
<reference evidence="1 2" key="1">
    <citation type="submission" date="2016-07" db="EMBL/GenBank/DDBJ databases">
        <title>Complete genome sequence of Bradyrhizobium icense LMTR 13T, a potential inoculant strain isolated from lima bean (Phaseolus lunatus) in Peru.</title>
        <authorList>
            <person name="Ormeno-Orrillo E."/>
            <person name="Duran D."/>
            <person name="Rogel M.A."/>
            <person name="Rey L."/>
            <person name="Imperial J."/>
            <person name="Ruiz-Argueso T."/>
            <person name="Martinez-Romero E."/>
        </authorList>
    </citation>
    <scope>NUCLEOTIDE SEQUENCE [LARGE SCALE GENOMIC DNA]</scope>
    <source>
        <strain evidence="1 2">LMTR 13</strain>
    </source>
</reference>
<dbReference type="RefSeq" id="WP_065730230.1">
    <property type="nucleotide sequence ID" value="NZ_CP016428.1"/>
</dbReference>
<dbReference type="AlphaFoldDB" id="A0A1B1UJS4"/>
<evidence type="ECO:0008006" key="3">
    <source>
        <dbReference type="Google" id="ProtNLM"/>
    </source>
</evidence>
<evidence type="ECO:0000313" key="2">
    <source>
        <dbReference type="Proteomes" id="UP000092839"/>
    </source>
</evidence>